<organism evidence="1">
    <name type="scientific">marine sediment metagenome</name>
    <dbReference type="NCBI Taxonomy" id="412755"/>
    <lineage>
        <taxon>unclassified sequences</taxon>
        <taxon>metagenomes</taxon>
        <taxon>ecological metagenomes</taxon>
    </lineage>
</organism>
<proteinExistence type="predicted"/>
<name>A0A0F9HNC4_9ZZZZ</name>
<protein>
    <submittedName>
        <fullName evidence="1">Uncharacterized protein</fullName>
    </submittedName>
</protein>
<evidence type="ECO:0000313" key="1">
    <source>
        <dbReference type="EMBL" id="KKM04742.1"/>
    </source>
</evidence>
<reference evidence="1" key="1">
    <citation type="journal article" date="2015" name="Nature">
        <title>Complex archaea that bridge the gap between prokaryotes and eukaryotes.</title>
        <authorList>
            <person name="Spang A."/>
            <person name="Saw J.H."/>
            <person name="Jorgensen S.L."/>
            <person name="Zaremba-Niedzwiedzka K."/>
            <person name="Martijn J."/>
            <person name="Lind A.E."/>
            <person name="van Eijk R."/>
            <person name="Schleper C."/>
            <person name="Guy L."/>
            <person name="Ettema T.J."/>
        </authorList>
    </citation>
    <scope>NUCLEOTIDE SEQUENCE</scope>
</reference>
<gene>
    <name evidence="1" type="ORF">LCGC14_1761240</name>
</gene>
<sequence>MKRYNSIGYYPDDRVYEASDGVWVKYEDVEHIQKNHQILNDAIAKLADANPFCMKSLYSKLVKMLKKEGYYE</sequence>
<accession>A0A0F9HNC4</accession>
<comment type="caution">
    <text evidence="1">The sequence shown here is derived from an EMBL/GenBank/DDBJ whole genome shotgun (WGS) entry which is preliminary data.</text>
</comment>
<dbReference type="EMBL" id="LAZR01016388">
    <property type="protein sequence ID" value="KKM04742.1"/>
    <property type="molecule type" value="Genomic_DNA"/>
</dbReference>
<dbReference type="AlphaFoldDB" id="A0A0F9HNC4"/>